<evidence type="ECO:0000256" key="8">
    <source>
        <dbReference type="ARBA" id="ARBA00023136"/>
    </source>
</evidence>
<dbReference type="Pfam" id="PF20520">
    <property type="entry name" value="Ac45-VOA1_TM"/>
    <property type="match status" value="1"/>
</dbReference>
<feature type="transmembrane region" description="Helical" evidence="10">
    <location>
        <begin position="237"/>
        <end position="260"/>
    </location>
</feature>
<evidence type="ECO:0000256" key="9">
    <source>
        <dbReference type="ARBA" id="ARBA00023316"/>
    </source>
</evidence>
<feature type="domain" description="V-type proton ATPase subunit S1/VOA1 transmembrane" evidence="12">
    <location>
        <begin position="236"/>
        <end position="275"/>
    </location>
</feature>
<protein>
    <recommendedName>
        <fullName evidence="3">Protein BIG1</fullName>
    </recommendedName>
</protein>
<accession>A0ABR3Z9Q8</accession>
<reference evidence="13 14" key="1">
    <citation type="journal article" date="2024" name="IMA Fungus">
        <title>IMA Genome - F19 : A genome assembly and annotation guide to empower mycologists, including annotated draft genome sequences of Ceratocystis pirilliformis, Diaporthe australafricana, Fusarium ophioides, Paecilomyces lecythidis, and Sporothrix stenoceras.</title>
        <authorList>
            <person name="Aylward J."/>
            <person name="Wilson A.M."/>
            <person name="Visagie C.M."/>
            <person name="Spraker J."/>
            <person name="Barnes I."/>
            <person name="Buitendag C."/>
            <person name="Ceriani C."/>
            <person name="Del Mar Angel L."/>
            <person name="du Plessis D."/>
            <person name="Fuchs T."/>
            <person name="Gasser K."/>
            <person name="Kramer D."/>
            <person name="Li W."/>
            <person name="Munsamy K."/>
            <person name="Piso A."/>
            <person name="Price J.L."/>
            <person name="Sonnekus B."/>
            <person name="Thomas C."/>
            <person name="van der Nest A."/>
            <person name="van Dijk A."/>
            <person name="van Heerden A."/>
            <person name="van Vuuren N."/>
            <person name="Yilmaz N."/>
            <person name="Duong T.A."/>
            <person name="van der Merwe N.A."/>
            <person name="Wingfield M.J."/>
            <person name="Wingfield B.D."/>
        </authorList>
    </citation>
    <scope>NUCLEOTIDE SEQUENCE [LARGE SCALE GENOMIC DNA]</scope>
    <source>
        <strain evidence="13 14">CMW 5346</strain>
    </source>
</reference>
<feature type="signal peptide" evidence="11">
    <location>
        <begin position="1"/>
        <end position="17"/>
    </location>
</feature>
<comment type="similarity">
    <text evidence="2">Belongs to the BIG1 family.</text>
</comment>
<evidence type="ECO:0000256" key="6">
    <source>
        <dbReference type="ARBA" id="ARBA00022824"/>
    </source>
</evidence>
<evidence type="ECO:0000256" key="7">
    <source>
        <dbReference type="ARBA" id="ARBA00022989"/>
    </source>
</evidence>
<comment type="caution">
    <text evidence="13">The sequence shown here is derived from an EMBL/GenBank/DDBJ whole genome shotgun (WGS) entry which is preliminary data.</text>
</comment>
<keyword evidence="5 11" id="KW-0732">Signal</keyword>
<evidence type="ECO:0000256" key="1">
    <source>
        <dbReference type="ARBA" id="ARBA00004115"/>
    </source>
</evidence>
<keyword evidence="14" id="KW-1185">Reference proteome</keyword>
<evidence type="ECO:0000256" key="11">
    <source>
        <dbReference type="SAM" id="SignalP"/>
    </source>
</evidence>
<keyword evidence="8 10" id="KW-0472">Membrane</keyword>
<dbReference type="Proteomes" id="UP001583186">
    <property type="component" value="Unassembled WGS sequence"/>
</dbReference>
<comment type="subcellular location">
    <subcellularLocation>
        <location evidence="1">Endoplasmic reticulum membrane</location>
        <topology evidence="1">Single-pass type I membrane protein</topology>
    </subcellularLocation>
</comment>
<dbReference type="EMBL" id="JAWCUI010000019">
    <property type="protein sequence ID" value="KAL1897318.1"/>
    <property type="molecule type" value="Genomic_DNA"/>
</dbReference>
<proteinExistence type="inferred from homology"/>
<keyword evidence="4 10" id="KW-0812">Transmembrane</keyword>
<sequence length="286" mass="30432">MRASILAGLLAVGTAHAFSDSSPFLLFSTADLPVEPSSQFQTSARVLASAKALLADCPTTKYLLVSQPNAHASDLYSPPSCEAHRLRRALSSNEVKGRFTVSEVVAPADKSNNLTLDAFSSHIKASCGADVTVNELSLPALPLAPTCQERAEALGDNDYVLGNALDGALALGDVTVVYFSNGNAAAHGSGYEATFEDPAQVPIKKRLAEHHNVRQAAPAASDKPKRDTRGLFEKYQFFTPGIFMSLIVFFILLTILYVGLSAVASLKVPYGAFDKDMGPSAQKKQQ</sequence>
<evidence type="ECO:0000256" key="5">
    <source>
        <dbReference type="ARBA" id="ARBA00022729"/>
    </source>
</evidence>
<keyword evidence="9" id="KW-0961">Cell wall biogenesis/degradation</keyword>
<evidence type="ECO:0000256" key="4">
    <source>
        <dbReference type="ARBA" id="ARBA00022692"/>
    </source>
</evidence>
<name>A0ABR3Z9Q8_9PEZI</name>
<dbReference type="PANTHER" id="PTHR28285:SF1">
    <property type="entry name" value="PROTEIN BIG1"/>
    <property type="match status" value="1"/>
</dbReference>
<dbReference type="PANTHER" id="PTHR28285">
    <property type="entry name" value="PROTEIN BIG1"/>
    <property type="match status" value="1"/>
</dbReference>
<evidence type="ECO:0000259" key="12">
    <source>
        <dbReference type="Pfam" id="PF20520"/>
    </source>
</evidence>
<evidence type="ECO:0000256" key="10">
    <source>
        <dbReference type="SAM" id="Phobius"/>
    </source>
</evidence>
<dbReference type="InterPro" id="IPR046756">
    <property type="entry name" value="VAS1/VOA1_TM"/>
</dbReference>
<feature type="chain" id="PRO_5046700995" description="Protein BIG1" evidence="11">
    <location>
        <begin position="18"/>
        <end position="286"/>
    </location>
</feature>
<keyword evidence="7 10" id="KW-1133">Transmembrane helix</keyword>
<evidence type="ECO:0000313" key="13">
    <source>
        <dbReference type="EMBL" id="KAL1897318.1"/>
    </source>
</evidence>
<evidence type="ECO:0000256" key="3">
    <source>
        <dbReference type="ARBA" id="ARBA00022089"/>
    </source>
</evidence>
<evidence type="ECO:0000313" key="14">
    <source>
        <dbReference type="Proteomes" id="UP001583186"/>
    </source>
</evidence>
<gene>
    <name evidence="13" type="ORF">Sste5346_004054</name>
</gene>
<dbReference type="InterPro" id="IPR037654">
    <property type="entry name" value="Big1"/>
</dbReference>
<organism evidence="13 14">
    <name type="scientific">Sporothrix stenoceras</name>
    <dbReference type="NCBI Taxonomy" id="5173"/>
    <lineage>
        <taxon>Eukaryota</taxon>
        <taxon>Fungi</taxon>
        <taxon>Dikarya</taxon>
        <taxon>Ascomycota</taxon>
        <taxon>Pezizomycotina</taxon>
        <taxon>Sordariomycetes</taxon>
        <taxon>Sordariomycetidae</taxon>
        <taxon>Ophiostomatales</taxon>
        <taxon>Ophiostomataceae</taxon>
        <taxon>Sporothrix</taxon>
    </lineage>
</organism>
<evidence type="ECO:0000256" key="2">
    <source>
        <dbReference type="ARBA" id="ARBA00008203"/>
    </source>
</evidence>
<keyword evidence="6" id="KW-0256">Endoplasmic reticulum</keyword>